<dbReference type="Proteomes" id="UP000887566">
    <property type="component" value="Unplaced"/>
</dbReference>
<protein>
    <submittedName>
        <fullName evidence="2">Uncharacterized protein</fullName>
    </submittedName>
</protein>
<evidence type="ECO:0000313" key="1">
    <source>
        <dbReference type="Proteomes" id="UP000887566"/>
    </source>
</evidence>
<evidence type="ECO:0000313" key="2">
    <source>
        <dbReference type="WBParaSite" id="PSAMB.scaffold1642size29112.g14170.t1"/>
    </source>
</evidence>
<organism evidence="1 2">
    <name type="scientific">Plectus sambesii</name>
    <dbReference type="NCBI Taxonomy" id="2011161"/>
    <lineage>
        <taxon>Eukaryota</taxon>
        <taxon>Metazoa</taxon>
        <taxon>Ecdysozoa</taxon>
        <taxon>Nematoda</taxon>
        <taxon>Chromadorea</taxon>
        <taxon>Plectida</taxon>
        <taxon>Plectina</taxon>
        <taxon>Plectoidea</taxon>
        <taxon>Plectidae</taxon>
        <taxon>Plectus</taxon>
    </lineage>
</organism>
<proteinExistence type="predicted"/>
<dbReference type="WBParaSite" id="PSAMB.scaffold1642size29112.g14170.t1">
    <property type="protein sequence ID" value="PSAMB.scaffold1642size29112.g14170.t1"/>
    <property type="gene ID" value="PSAMB.scaffold1642size29112.g14170"/>
</dbReference>
<reference evidence="2" key="1">
    <citation type="submission" date="2022-11" db="UniProtKB">
        <authorList>
            <consortium name="WormBaseParasite"/>
        </authorList>
    </citation>
    <scope>IDENTIFICATION</scope>
</reference>
<dbReference type="AlphaFoldDB" id="A0A914V7R0"/>
<accession>A0A914V7R0</accession>
<sequence length="371" mass="41810">MPCFRDRIVVCGDDKQRRMLDEVGKMLMFLCSPFSVDRQRQLMEYSACIGNILTMPATTGCNHSDHALGKKLAQCREACGPKQDFICLMRTWVSEQSVCTAIDIEKKCGADAAHFYNDLQRTVFEPRFPLICDISPSTENSTSVNEISTLVPPLVYTVTAMPVDPAVETNTLNISQLVETSANNFWSLKNIGLVTATPPTVSTDSSTTLTTTMASVHENFYNRFNLMSSTLPPIASMTAETFWPQQRETLGPVMFPTRFDPWTRRNYNASYTNRPLDLAYKIHPLPMELAVNNHYHTVDMACTLHNDTSNSVIDLNYDPFINSSHCLSTDCSKFIPCVLYVSTIYSQTTRAFHNMATVVPWRTRTDQQQAE</sequence>
<name>A0A914V7R0_9BILA</name>
<keyword evidence="1" id="KW-1185">Reference proteome</keyword>